<dbReference type="InterPro" id="IPR035901">
    <property type="entry name" value="GIY-YIG_endonuc_sf"/>
</dbReference>
<accession>A0A3N4V5G3</accession>
<organism evidence="3 4">
    <name type="scientific">Vulcaniibacterium tengchongense</name>
    <dbReference type="NCBI Taxonomy" id="1273429"/>
    <lineage>
        <taxon>Bacteria</taxon>
        <taxon>Pseudomonadati</taxon>
        <taxon>Pseudomonadota</taxon>
        <taxon>Gammaproteobacteria</taxon>
        <taxon>Lysobacterales</taxon>
        <taxon>Lysobacteraceae</taxon>
        <taxon>Vulcaniibacterium</taxon>
    </lineage>
</organism>
<dbReference type="Pfam" id="PF01541">
    <property type="entry name" value="GIY-YIG"/>
    <property type="match status" value="1"/>
</dbReference>
<keyword evidence="3" id="KW-0378">Hydrolase</keyword>
<dbReference type="GO" id="GO:0004519">
    <property type="term" value="F:endonuclease activity"/>
    <property type="evidence" value="ECO:0007669"/>
    <property type="project" value="UniProtKB-KW"/>
</dbReference>
<reference evidence="3 4" key="1">
    <citation type="submission" date="2018-11" db="EMBL/GenBank/DDBJ databases">
        <title>Genomic Encyclopedia of Type Strains, Phase IV (KMG-IV): sequencing the most valuable type-strain genomes for metagenomic binning, comparative biology and taxonomic classification.</title>
        <authorList>
            <person name="Goeker M."/>
        </authorList>
    </citation>
    <scope>NUCLEOTIDE SEQUENCE [LARGE SCALE GENOMIC DNA]</scope>
    <source>
        <strain evidence="3 4">DSM 25623</strain>
    </source>
</reference>
<sequence length="96" mass="10370">MHPWYVYLLECRGGRIYTGIATDVARRCAQHAAGTGARYTRAHPPQRLLASFGFPDRSSASRAEAAIKRLTPARKRALCAAGPEAAYCAIAAALRP</sequence>
<dbReference type="PROSITE" id="PS50164">
    <property type="entry name" value="GIY_YIG"/>
    <property type="match status" value="1"/>
</dbReference>
<proteinExistence type="inferred from homology"/>
<dbReference type="EMBL" id="RKQN01000003">
    <property type="protein sequence ID" value="RPE77223.1"/>
    <property type="molecule type" value="Genomic_DNA"/>
</dbReference>
<evidence type="ECO:0000256" key="1">
    <source>
        <dbReference type="ARBA" id="ARBA00007435"/>
    </source>
</evidence>
<comment type="similarity">
    <text evidence="1">Belongs to the UPF0213 family.</text>
</comment>
<dbReference type="InterPro" id="IPR050190">
    <property type="entry name" value="UPF0213_domain"/>
</dbReference>
<dbReference type="InterPro" id="IPR000305">
    <property type="entry name" value="GIY-YIG_endonuc"/>
</dbReference>
<dbReference type="AlphaFoldDB" id="A0A3N4V5G3"/>
<evidence type="ECO:0000259" key="2">
    <source>
        <dbReference type="PROSITE" id="PS50164"/>
    </source>
</evidence>
<comment type="caution">
    <text evidence="3">The sequence shown here is derived from an EMBL/GenBank/DDBJ whole genome shotgun (WGS) entry which is preliminary data.</text>
</comment>
<dbReference type="Gene3D" id="3.40.1440.10">
    <property type="entry name" value="GIY-YIG endonuclease"/>
    <property type="match status" value="1"/>
</dbReference>
<protein>
    <submittedName>
        <fullName evidence="3">Putative endonuclease</fullName>
    </submittedName>
</protein>
<dbReference type="PANTHER" id="PTHR34477">
    <property type="entry name" value="UPF0213 PROTEIN YHBQ"/>
    <property type="match status" value="1"/>
</dbReference>
<dbReference type="PANTHER" id="PTHR34477:SF1">
    <property type="entry name" value="UPF0213 PROTEIN YHBQ"/>
    <property type="match status" value="1"/>
</dbReference>
<evidence type="ECO:0000313" key="4">
    <source>
        <dbReference type="Proteomes" id="UP000269708"/>
    </source>
</evidence>
<dbReference type="RefSeq" id="WP_123770801.1">
    <property type="nucleotide sequence ID" value="NZ_RKQN01000003.1"/>
</dbReference>
<gene>
    <name evidence="3" type="ORF">EDC50_2488</name>
</gene>
<dbReference type="Proteomes" id="UP000269708">
    <property type="component" value="Unassembled WGS sequence"/>
</dbReference>
<evidence type="ECO:0000313" key="3">
    <source>
        <dbReference type="EMBL" id="RPE77223.1"/>
    </source>
</evidence>
<dbReference type="OrthoDB" id="9797095at2"/>
<keyword evidence="3" id="KW-0540">Nuclease</keyword>
<dbReference type="SUPFAM" id="SSF82771">
    <property type="entry name" value="GIY-YIG endonuclease"/>
    <property type="match status" value="1"/>
</dbReference>
<keyword evidence="3" id="KW-0255">Endonuclease</keyword>
<dbReference type="CDD" id="cd10456">
    <property type="entry name" value="GIY-YIG_UPF0213"/>
    <property type="match status" value="1"/>
</dbReference>
<name>A0A3N4V5G3_9GAMM</name>
<keyword evidence="4" id="KW-1185">Reference proteome</keyword>
<feature type="domain" description="GIY-YIG" evidence="2">
    <location>
        <begin position="2"/>
        <end position="77"/>
    </location>
</feature>